<evidence type="ECO:0000313" key="12">
    <source>
        <dbReference type="EMBL" id="OCT56353.1"/>
    </source>
</evidence>
<keyword evidence="9" id="KW-0472">Membrane</keyword>
<comment type="subcellular location">
    <subcellularLocation>
        <location evidence="2">Membrane</location>
        <topology evidence="2">Multi-pass membrane protein</topology>
    </subcellularLocation>
</comment>
<name>A0A974BQW5_XENLA</name>
<dbReference type="EMBL" id="KV467293">
    <property type="protein sequence ID" value="OCT56353.1"/>
    <property type="molecule type" value="Genomic_DNA"/>
</dbReference>
<keyword evidence="5" id="KW-1133">Transmembrane helix</keyword>
<keyword evidence="4" id="KW-0479">Metal-binding</keyword>
<dbReference type="InterPro" id="IPR003780">
    <property type="entry name" value="COX15/CtaA_fam"/>
</dbReference>
<evidence type="ECO:0000256" key="4">
    <source>
        <dbReference type="ARBA" id="ARBA00022723"/>
    </source>
</evidence>
<evidence type="ECO:0000256" key="1">
    <source>
        <dbReference type="ARBA" id="ARBA00001970"/>
    </source>
</evidence>
<dbReference type="GO" id="GO:0006784">
    <property type="term" value="P:heme A biosynthetic process"/>
    <property type="evidence" value="ECO:0007669"/>
    <property type="project" value="InterPro"/>
</dbReference>
<keyword evidence="6" id="KW-0560">Oxidoreductase</keyword>
<comment type="cofactor">
    <cofactor evidence="1">
        <name>heme b</name>
        <dbReference type="ChEBI" id="CHEBI:60344"/>
    </cofactor>
</comment>
<protein>
    <submittedName>
        <fullName evidence="12">Uncharacterized protein</fullName>
    </submittedName>
</protein>
<keyword evidence="7" id="KW-0408">Iron</keyword>
<evidence type="ECO:0000256" key="10">
    <source>
        <dbReference type="ARBA" id="ARBA00044501"/>
    </source>
</evidence>
<keyword evidence="3" id="KW-0812">Transmembrane</keyword>
<dbReference type="Proteomes" id="UP000694892">
    <property type="component" value="Unassembled WGS sequence"/>
</dbReference>
<sequence>MDLGQVGADMEENQRQKARFSERDAKGLLGWYMVKSGLEEKPESYNTPRVSQYRLAAHLGSAVVLYCASLWTGLSLLLPRHKVPLWLHSMLVLSTILFPRWEIDGSQTTYLHSLQLFKTFLNMLQLFNLITESLGLVQWLPSLDCTIFPLTSSPTTS</sequence>
<dbReference type="GO" id="GO:0046872">
    <property type="term" value="F:metal ion binding"/>
    <property type="evidence" value="ECO:0007669"/>
    <property type="project" value="UniProtKB-KW"/>
</dbReference>
<dbReference type="GO" id="GO:0016653">
    <property type="term" value="F:oxidoreductase activity, acting on NAD(P)H, heme protein as acceptor"/>
    <property type="evidence" value="ECO:0007669"/>
    <property type="project" value="TreeGrafter"/>
</dbReference>
<comment type="pathway">
    <text evidence="10">Porphyrin-containing compound metabolism; heme A biosynthesis; heme A from heme O: step 1/1.</text>
</comment>
<evidence type="ECO:0000256" key="3">
    <source>
        <dbReference type="ARBA" id="ARBA00022692"/>
    </source>
</evidence>
<keyword evidence="8" id="KW-0350">Heme biosynthesis</keyword>
<evidence type="ECO:0000256" key="2">
    <source>
        <dbReference type="ARBA" id="ARBA00004141"/>
    </source>
</evidence>
<dbReference type="PANTHER" id="PTHR23289:SF2">
    <property type="entry name" value="CYTOCHROME C OXIDASE ASSEMBLY PROTEIN COX15 HOMOLOG"/>
    <property type="match status" value="1"/>
</dbReference>
<evidence type="ECO:0000256" key="5">
    <source>
        <dbReference type="ARBA" id="ARBA00022989"/>
    </source>
</evidence>
<dbReference type="GO" id="GO:0005743">
    <property type="term" value="C:mitochondrial inner membrane"/>
    <property type="evidence" value="ECO:0007669"/>
    <property type="project" value="TreeGrafter"/>
</dbReference>
<evidence type="ECO:0000256" key="7">
    <source>
        <dbReference type="ARBA" id="ARBA00023004"/>
    </source>
</evidence>
<proteinExistence type="predicted"/>
<evidence type="ECO:0000256" key="6">
    <source>
        <dbReference type="ARBA" id="ARBA00023002"/>
    </source>
</evidence>
<organism evidence="12">
    <name type="scientific">Xenopus laevis</name>
    <name type="common">African clawed frog</name>
    <dbReference type="NCBI Taxonomy" id="8355"/>
    <lineage>
        <taxon>Eukaryota</taxon>
        <taxon>Metazoa</taxon>
        <taxon>Chordata</taxon>
        <taxon>Craniata</taxon>
        <taxon>Vertebrata</taxon>
        <taxon>Euteleostomi</taxon>
        <taxon>Amphibia</taxon>
        <taxon>Batrachia</taxon>
        <taxon>Anura</taxon>
        <taxon>Pipoidea</taxon>
        <taxon>Pipidae</taxon>
        <taxon>Xenopodinae</taxon>
        <taxon>Xenopus</taxon>
        <taxon>Xenopus</taxon>
    </lineage>
</organism>
<dbReference type="GO" id="GO:0120547">
    <property type="term" value="F:heme A synthase activity"/>
    <property type="evidence" value="ECO:0007669"/>
    <property type="project" value="UniProtKB-EC"/>
</dbReference>
<reference evidence="12" key="1">
    <citation type="submission" date="2016-05" db="EMBL/GenBank/DDBJ databases">
        <title>WGS assembly of Xenopus laevis.</title>
        <authorList>
            <person name="Session A."/>
            <person name="Uno Y."/>
            <person name="Kwon T."/>
            <person name="Chapman J."/>
            <person name="Toyoda A."/>
            <person name="Takahashi S."/>
            <person name="Fukui A."/>
            <person name="Hikosaka A."/>
            <person name="Putnam N."/>
            <person name="Stites J."/>
            <person name="Van Heeringen S."/>
            <person name="Quigley I."/>
            <person name="Heinz S."/>
            <person name="Hellsten U."/>
            <person name="Lyons J."/>
            <person name="Suzuki A."/>
            <person name="Kondo M."/>
            <person name="Ogino H."/>
            <person name="Ochi H."/>
            <person name="Bogdanovic O."/>
            <person name="Lister R."/>
            <person name="Georgiou G."/>
            <person name="Paranjpe S."/>
            <person name="Van Kruijsbergen I."/>
            <person name="Mozaffari S."/>
            <person name="Shu S."/>
            <person name="Schmutz J."/>
            <person name="Jenkins J."/>
            <person name="Grimwood J."/>
            <person name="Carlson J."/>
            <person name="Mitros T."/>
            <person name="Simakov O."/>
            <person name="Heald R."/>
            <person name="Miller K."/>
            <person name="Haudenschild C."/>
            <person name="Kuroki Y."/>
            <person name="Tanaka T."/>
            <person name="Michiue T."/>
            <person name="Watanabe M."/>
            <person name="Kinoshita T."/>
            <person name="Ohta Y."/>
            <person name="Mawaribuchi S."/>
            <person name="Suzuki Y."/>
            <person name="Haramoto Y."/>
            <person name="Yamamoto T."/>
            <person name="Takagi C."/>
            <person name="Kitzman J."/>
            <person name="Shendure J."/>
            <person name="Nakayama T."/>
            <person name="Izutsu Y."/>
            <person name="Robert J."/>
            <person name="Dichmann D."/>
            <person name="Flajnik M."/>
            <person name="Houston D."/>
            <person name="Marcotte E."/>
            <person name="Wallingford J."/>
            <person name="Ito Y."/>
            <person name="Asashima M."/>
            <person name="Ueno N."/>
            <person name="Matsuda Y."/>
            <person name="Jan Veenstra G."/>
            <person name="Fujiyama A."/>
            <person name="Harland R."/>
            <person name="Taira M."/>
            <person name="Rokhsar D.S."/>
        </authorList>
    </citation>
    <scope>NUCLEOTIDE SEQUENCE</scope>
    <source>
        <strain evidence="12">J</strain>
        <tissue evidence="12">Blood</tissue>
    </source>
</reference>
<gene>
    <name evidence="12" type="ORF">XELAEV_18000222mg</name>
</gene>
<evidence type="ECO:0000256" key="9">
    <source>
        <dbReference type="ARBA" id="ARBA00023136"/>
    </source>
</evidence>
<comment type="catalytic activity">
    <reaction evidence="11">
        <text>Fe(II)-heme o + 2 A + H2O = Fe(II)-heme a + 2 AH2</text>
        <dbReference type="Rhea" id="RHEA:63388"/>
        <dbReference type="ChEBI" id="CHEBI:13193"/>
        <dbReference type="ChEBI" id="CHEBI:15377"/>
        <dbReference type="ChEBI" id="CHEBI:17499"/>
        <dbReference type="ChEBI" id="CHEBI:60530"/>
        <dbReference type="ChEBI" id="CHEBI:61715"/>
        <dbReference type="EC" id="1.17.99.9"/>
    </reaction>
    <physiologicalReaction direction="left-to-right" evidence="11">
        <dbReference type="Rhea" id="RHEA:63389"/>
    </physiologicalReaction>
</comment>
<dbReference type="AlphaFoldDB" id="A0A974BQW5"/>
<dbReference type="InterPro" id="IPR023754">
    <property type="entry name" value="HemeA_Synthase_type2"/>
</dbReference>
<dbReference type="PANTHER" id="PTHR23289">
    <property type="entry name" value="CYTOCHROME C OXIDASE ASSEMBLY PROTEIN COX15"/>
    <property type="match status" value="1"/>
</dbReference>
<dbReference type="Pfam" id="PF02628">
    <property type="entry name" value="COX15-CtaA"/>
    <property type="match status" value="1"/>
</dbReference>
<evidence type="ECO:0000256" key="11">
    <source>
        <dbReference type="ARBA" id="ARBA00048044"/>
    </source>
</evidence>
<accession>A0A974BQW5</accession>
<evidence type="ECO:0000256" key="8">
    <source>
        <dbReference type="ARBA" id="ARBA00023133"/>
    </source>
</evidence>